<gene>
    <name evidence="1" type="ORF">STAS_03995</name>
</gene>
<dbReference type="Proteomes" id="UP000325081">
    <property type="component" value="Unassembled WGS sequence"/>
</dbReference>
<proteinExistence type="predicted"/>
<organism evidence="1 2">
    <name type="scientific">Striga asiatica</name>
    <name type="common">Asiatic witchweed</name>
    <name type="synonym">Buchnera asiatica</name>
    <dbReference type="NCBI Taxonomy" id="4170"/>
    <lineage>
        <taxon>Eukaryota</taxon>
        <taxon>Viridiplantae</taxon>
        <taxon>Streptophyta</taxon>
        <taxon>Embryophyta</taxon>
        <taxon>Tracheophyta</taxon>
        <taxon>Spermatophyta</taxon>
        <taxon>Magnoliopsida</taxon>
        <taxon>eudicotyledons</taxon>
        <taxon>Gunneridae</taxon>
        <taxon>Pentapetalae</taxon>
        <taxon>asterids</taxon>
        <taxon>lamiids</taxon>
        <taxon>Lamiales</taxon>
        <taxon>Orobanchaceae</taxon>
        <taxon>Buchnereae</taxon>
        <taxon>Striga</taxon>
    </lineage>
</organism>
<keyword evidence="2" id="KW-1185">Reference proteome</keyword>
<sequence>MPDRVSWKFNNLQRLRRLEVFLGYVSEEGKPWRRRSYKNFHVCTCDNATLANDVIISKSGSNSTVSSVGDNAKSSDLTPISRKRLAIDFNDEVIIEGVAHSQQSCTAKNAKVKIEK</sequence>
<reference evidence="2" key="1">
    <citation type="journal article" date="2019" name="Curr. Biol.">
        <title>Genome Sequence of Striga asiatica Provides Insight into the Evolution of Plant Parasitism.</title>
        <authorList>
            <person name="Yoshida S."/>
            <person name="Kim S."/>
            <person name="Wafula E.K."/>
            <person name="Tanskanen J."/>
            <person name="Kim Y.M."/>
            <person name="Honaas L."/>
            <person name="Yang Z."/>
            <person name="Spallek T."/>
            <person name="Conn C.E."/>
            <person name="Ichihashi Y."/>
            <person name="Cheong K."/>
            <person name="Cui S."/>
            <person name="Der J.P."/>
            <person name="Gundlach H."/>
            <person name="Jiao Y."/>
            <person name="Hori C."/>
            <person name="Ishida J.K."/>
            <person name="Kasahara H."/>
            <person name="Kiba T."/>
            <person name="Kim M.S."/>
            <person name="Koo N."/>
            <person name="Laohavisit A."/>
            <person name="Lee Y.H."/>
            <person name="Lumba S."/>
            <person name="McCourt P."/>
            <person name="Mortimer J.C."/>
            <person name="Mutuku J.M."/>
            <person name="Nomura T."/>
            <person name="Sasaki-Sekimoto Y."/>
            <person name="Seto Y."/>
            <person name="Wang Y."/>
            <person name="Wakatake T."/>
            <person name="Sakakibara H."/>
            <person name="Demura T."/>
            <person name="Yamaguchi S."/>
            <person name="Yoneyama K."/>
            <person name="Manabe R.I."/>
            <person name="Nelson D.C."/>
            <person name="Schulman A.H."/>
            <person name="Timko M.P."/>
            <person name="dePamphilis C.W."/>
            <person name="Choi D."/>
            <person name="Shirasu K."/>
        </authorList>
    </citation>
    <scope>NUCLEOTIDE SEQUENCE [LARGE SCALE GENOMIC DNA]</scope>
    <source>
        <strain evidence="2">cv. UVA1</strain>
    </source>
</reference>
<evidence type="ECO:0000313" key="1">
    <source>
        <dbReference type="EMBL" id="GER28219.1"/>
    </source>
</evidence>
<dbReference type="AlphaFoldDB" id="A0A5A7P636"/>
<comment type="caution">
    <text evidence="1">The sequence shown here is derived from an EMBL/GenBank/DDBJ whole genome shotgun (WGS) entry which is preliminary data.</text>
</comment>
<dbReference type="EMBL" id="BKCP01002336">
    <property type="protein sequence ID" value="GER28219.1"/>
    <property type="molecule type" value="Genomic_DNA"/>
</dbReference>
<name>A0A5A7P636_STRAF</name>
<accession>A0A5A7P636</accession>
<protein>
    <submittedName>
        <fullName evidence="1">Beta-xylosidase 3</fullName>
    </submittedName>
</protein>
<evidence type="ECO:0000313" key="2">
    <source>
        <dbReference type="Proteomes" id="UP000325081"/>
    </source>
</evidence>